<proteinExistence type="predicted"/>
<accession>A0ABR1J115</accession>
<organism evidence="2 3">
    <name type="scientific">Marasmiellus scandens</name>
    <dbReference type="NCBI Taxonomy" id="2682957"/>
    <lineage>
        <taxon>Eukaryota</taxon>
        <taxon>Fungi</taxon>
        <taxon>Dikarya</taxon>
        <taxon>Basidiomycota</taxon>
        <taxon>Agaricomycotina</taxon>
        <taxon>Agaricomycetes</taxon>
        <taxon>Agaricomycetidae</taxon>
        <taxon>Agaricales</taxon>
        <taxon>Marasmiineae</taxon>
        <taxon>Omphalotaceae</taxon>
        <taxon>Marasmiellus</taxon>
    </lineage>
</organism>
<dbReference type="InterPro" id="IPR032675">
    <property type="entry name" value="LRR_dom_sf"/>
</dbReference>
<evidence type="ECO:0000256" key="1">
    <source>
        <dbReference type="SAM" id="Coils"/>
    </source>
</evidence>
<keyword evidence="3" id="KW-1185">Reference proteome</keyword>
<evidence type="ECO:0000313" key="3">
    <source>
        <dbReference type="Proteomes" id="UP001498398"/>
    </source>
</evidence>
<evidence type="ECO:0000313" key="2">
    <source>
        <dbReference type="EMBL" id="KAK7443196.1"/>
    </source>
</evidence>
<protein>
    <recommendedName>
        <fullName evidence="4">F-box domain-containing protein</fullName>
    </recommendedName>
</protein>
<dbReference type="Proteomes" id="UP001498398">
    <property type="component" value="Unassembled WGS sequence"/>
</dbReference>
<gene>
    <name evidence="2" type="ORF">VKT23_015794</name>
</gene>
<keyword evidence="1" id="KW-0175">Coiled coil</keyword>
<dbReference type="SUPFAM" id="SSF52047">
    <property type="entry name" value="RNI-like"/>
    <property type="match status" value="1"/>
</dbReference>
<name>A0ABR1J115_9AGAR</name>
<dbReference type="Gene3D" id="3.80.10.10">
    <property type="entry name" value="Ribonuclease Inhibitor"/>
    <property type="match status" value="1"/>
</dbReference>
<sequence length="556" mass="64231">MKDSFSAVADTVAEKLRACPGSFHYYCNEISQTVFRSEKDLADCDNEISQLEYQLSVLKKRRKQLKRDLASYHSLLSPIRRLPTELLSYIFDICCERNRFVLWDDTKRYGPPTSFLLGAVCSSWRQVALATPTIWANLDLSFPNASDHRMNPKIDDPEMQEMQPLAPAIELCVERSRQAPLNLWLRGGSLDDLLDKYGIMANLLRHSSRWEFVHFDLVPYEASMLTESWTDIDLSSIRSLRVNDVDLLEIVPSLRHAPLKDLVLEQVTKLSRRSPLLDTVLPWTHITQLHLTNIYMCELWWLEAIKMCTELQSLSFEYIQGYDEELGEIELNGGPCTLEKLERLTIHLVNDVQIDGLFDVKVVLNYFTLPSLQYLEFAAPIYSTEWGIGYKPIEGYWPIESFRDFIARSRCPLSSLHINRVAVKDSDLLSILYLVPTLVELKVEETPNFSTITDHLLQILSVPFPLASETDKVHVDIGLAPKLQRILFHVNQFSFNPENLLMMVQRRQEWVNRDVRCMPQRLKLIANGEDVENLSTKDSNVRNYRRSVNFAVDDLN</sequence>
<reference evidence="2 3" key="1">
    <citation type="submission" date="2024-01" db="EMBL/GenBank/DDBJ databases">
        <title>A draft genome for the cacao thread blight pathogen Marasmiellus scandens.</title>
        <authorList>
            <person name="Baruah I.K."/>
            <person name="Leung J."/>
            <person name="Bukari Y."/>
            <person name="Amoako-Attah I."/>
            <person name="Meinhardt L.W."/>
            <person name="Bailey B.A."/>
            <person name="Cohen S.P."/>
        </authorList>
    </citation>
    <scope>NUCLEOTIDE SEQUENCE [LARGE SCALE GENOMIC DNA]</scope>
    <source>
        <strain evidence="2 3">GH-19</strain>
    </source>
</reference>
<evidence type="ECO:0008006" key="4">
    <source>
        <dbReference type="Google" id="ProtNLM"/>
    </source>
</evidence>
<dbReference type="EMBL" id="JBANRG010000055">
    <property type="protein sequence ID" value="KAK7443196.1"/>
    <property type="molecule type" value="Genomic_DNA"/>
</dbReference>
<feature type="coiled-coil region" evidence="1">
    <location>
        <begin position="41"/>
        <end position="68"/>
    </location>
</feature>
<comment type="caution">
    <text evidence="2">The sequence shown here is derived from an EMBL/GenBank/DDBJ whole genome shotgun (WGS) entry which is preliminary data.</text>
</comment>